<evidence type="ECO:0000259" key="1">
    <source>
        <dbReference type="PROSITE" id="PS50925"/>
    </source>
</evidence>
<dbReference type="PROSITE" id="PS50925">
    <property type="entry name" value="BLUF"/>
    <property type="match status" value="1"/>
</dbReference>
<dbReference type="Pfam" id="PF04940">
    <property type="entry name" value="BLUF"/>
    <property type="match status" value="1"/>
</dbReference>
<sequence>MLKYLSYASKEAQHFSEEDLKQLVEQARANNERLEITGLLLYFDGTFTQYIEGPPAHIDALFQTITADPRHEFIVQLSCGITENRKYKEWSMGYKNYDQIEVAEILNYPNFNPDRIFRNYIPHSGNPGIILLDETRKQ</sequence>
<comment type="caution">
    <text evidence="2">The sequence shown here is derived from an EMBL/GenBank/DDBJ whole genome shotgun (WGS) entry which is preliminary data.</text>
</comment>
<organism evidence="2 3">
    <name type="scientific">Gangjinia marincola</name>
    <dbReference type="NCBI Taxonomy" id="578463"/>
    <lineage>
        <taxon>Bacteria</taxon>
        <taxon>Pseudomonadati</taxon>
        <taxon>Bacteroidota</taxon>
        <taxon>Flavobacteriia</taxon>
        <taxon>Flavobacteriales</taxon>
        <taxon>Flavobacteriaceae</taxon>
        <taxon>Gangjinia</taxon>
    </lineage>
</organism>
<gene>
    <name evidence="2" type="ORF">GCM10009117_12010</name>
</gene>
<dbReference type="Gene3D" id="3.30.70.100">
    <property type="match status" value="1"/>
</dbReference>
<proteinExistence type="predicted"/>
<dbReference type="SMART" id="SM01034">
    <property type="entry name" value="BLUF"/>
    <property type="match status" value="1"/>
</dbReference>
<reference evidence="2 3" key="1">
    <citation type="journal article" date="2019" name="Int. J. Syst. Evol. Microbiol.">
        <title>The Global Catalogue of Microorganisms (GCM) 10K type strain sequencing project: providing services to taxonomists for standard genome sequencing and annotation.</title>
        <authorList>
            <consortium name="The Broad Institute Genomics Platform"/>
            <consortium name="The Broad Institute Genome Sequencing Center for Infectious Disease"/>
            <person name="Wu L."/>
            <person name="Ma J."/>
        </authorList>
    </citation>
    <scope>NUCLEOTIDE SEQUENCE [LARGE SCALE GENOMIC DNA]</scope>
    <source>
        <strain evidence="2 3">JCM 16082</strain>
    </source>
</reference>
<dbReference type="InterPro" id="IPR036046">
    <property type="entry name" value="Acylphosphatase-like_dom_sf"/>
</dbReference>
<accession>A0ABN1MG05</accession>
<keyword evidence="3" id="KW-1185">Reference proteome</keyword>
<evidence type="ECO:0000313" key="2">
    <source>
        <dbReference type="EMBL" id="GAA0872054.1"/>
    </source>
</evidence>
<dbReference type="InterPro" id="IPR007024">
    <property type="entry name" value="BLUF_domain"/>
</dbReference>
<evidence type="ECO:0000313" key="3">
    <source>
        <dbReference type="Proteomes" id="UP001500507"/>
    </source>
</evidence>
<feature type="domain" description="BLUF" evidence="1">
    <location>
        <begin position="2"/>
        <end position="93"/>
    </location>
</feature>
<dbReference type="SUPFAM" id="SSF54975">
    <property type="entry name" value="Acylphosphatase/BLUF domain-like"/>
    <property type="match status" value="1"/>
</dbReference>
<name>A0ABN1MG05_9FLAO</name>
<protein>
    <recommendedName>
        <fullName evidence="1">BLUF domain-containing protein</fullName>
    </recommendedName>
</protein>
<dbReference type="RefSeq" id="WP_343764880.1">
    <property type="nucleotide sequence ID" value="NZ_BAAAFG010000013.1"/>
</dbReference>
<dbReference type="Proteomes" id="UP001500507">
    <property type="component" value="Unassembled WGS sequence"/>
</dbReference>
<dbReference type="EMBL" id="BAAAFG010000013">
    <property type="protein sequence ID" value="GAA0872054.1"/>
    <property type="molecule type" value="Genomic_DNA"/>
</dbReference>